<dbReference type="HOGENOM" id="CLU_2016060_0_0_1"/>
<evidence type="ECO:0000313" key="2">
    <source>
        <dbReference type="Proteomes" id="UP000030651"/>
    </source>
</evidence>
<name>W3WT53_PESFW</name>
<dbReference type="AlphaFoldDB" id="W3WT53"/>
<dbReference type="GeneID" id="19275886"/>
<protein>
    <submittedName>
        <fullName evidence="1">Uncharacterized protein</fullName>
    </submittedName>
</protein>
<dbReference type="Proteomes" id="UP000030651">
    <property type="component" value="Unassembled WGS sequence"/>
</dbReference>
<accession>W3WT53</accession>
<evidence type="ECO:0000313" key="1">
    <source>
        <dbReference type="EMBL" id="ETS76999.1"/>
    </source>
</evidence>
<sequence length="123" mass="13977">MTSQLQKVHRELSLEVYMRKAQARMLSDLGASKDAVERCLSGKGQYEAFNQDSELLGFLKERHFQDLMADWGLLASGQWKGVPIGHMLALLGSEYLIEALRAKLDREDHLNVVSSLSRTWPCR</sequence>
<proteinExistence type="predicted"/>
<dbReference type="EMBL" id="KI912116">
    <property type="protein sequence ID" value="ETS76999.1"/>
    <property type="molecule type" value="Genomic_DNA"/>
</dbReference>
<dbReference type="KEGG" id="pfy:PFICI_10873"/>
<gene>
    <name evidence="1" type="ORF">PFICI_10873</name>
</gene>
<reference evidence="2" key="1">
    <citation type="journal article" date="2015" name="BMC Genomics">
        <title>Genomic and transcriptomic analysis of the endophytic fungus Pestalotiopsis fici reveals its lifestyle and high potential for synthesis of natural products.</title>
        <authorList>
            <person name="Wang X."/>
            <person name="Zhang X."/>
            <person name="Liu L."/>
            <person name="Xiang M."/>
            <person name="Wang W."/>
            <person name="Sun X."/>
            <person name="Che Y."/>
            <person name="Guo L."/>
            <person name="Liu G."/>
            <person name="Guo L."/>
            <person name="Wang C."/>
            <person name="Yin W.B."/>
            <person name="Stadler M."/>
            <person name="Zhang X."/>
            <person name="Liu X."/>
        </authorList>
    </citation>
    <scope>NUCLEOTIDE SEQUENCE [LARGE SCALE GENOMIC DNA]</scope>
    <source>
        <strain evidence="2">W106-1 / CGMCC3.15140</strain>
    </source>
</reference>
<dbReference type="InParanoid" id="W3WT53"/>
<keyword evidence="2" id="KW-1185">Reference proteome</keyword>
<organism evidence="1 2">
    <name type="scientific">Pestalotiopsis fici (strain W106-1 / CGMCC3.15140)</name>
    <dbReference type="NCBI Taxonomy" id="1229662"/>
    <lineage>
        <taxon>Eukaryota</taxon>
        <taxon>Fungi</taxon>
        <taxon>Dikarya</taxon>
        <taxon>Ascomycota</taxon>
        <taxon>Pezizomycotina</taxon>
        <taxon>Sordariomycetes</taxon>
        <taxon>Xylariomycetidae</taxon>
        <taxon>Amphisphaeriales</taxon>
        <taxon>Sporocadaceae</taxon>
        <taxon>Pestalotiopsis</taxon>
    </lineage>
</organism>
<dbReference type="RefSeq" id="XP_007837645.1">
    <property type="nucleotide sequence ID" value="XM_007839454.1"/>
</dbReference>